<evidence type="ECO:0000313" key="2">
    <source>
        <dbReference type="EMBL" id="JAH88141.1"/>
    </source>
</evidence>
<proteinExistence type="predicted"/>
<sequence length="20" mass="2000">MTANDASEASLSVTSKSIST</sequence>
<reference evidence="2" key="2">
    <citation type="journal article" date="2015" name="Fish Shellfish Immunol.">
        <title>Early steps in the European eel (Anguilla anguilla)-Vibrio vulnificus interaction in the gills: Role of the RtxA13 toxin.</title>
        <authorList>
            <person name="Callol A."/>
            <person name="Pajuelo D."/>
            <person name="Ebbesson L."/>
            <person name="Teles M."/>
            <person name="MacKenzie S."/>
            <person name="Amaro C."/>
        </authorList>
    </citation>
    <scope>NUCLEOTIDE SEQUENCE</scope>
</reference>
<name>A0A0E9WCV2_ANGAN</name>
<accession>A0A0E9WCV2</accession>
<organism evidence="2">
    <name type="scientific">Anguilla anguilla</name>
    <name type="common">European freshwater eel</name>
    <name type="synonym">Muraena anguilla</name>
    <dbReference type="NCBI Taxonomy" id="7936"/>
    <lineage>
        <taxon>Eukaryota</taxon>
        <taxon>Metazoa</taxon>
        <taxon>Chordata</taxon>
        <taxon>Craniata</taxon>
        <taxon>Vertebrata</taxon>
        <taxon>Euteleostomi</taxon>
        <taxon>Actinopterygii</taxon>
        <taxon>Neopterygii</taxon>
        <taxon>Teleostei</taxon>
        <taxon>Anguilliformes</taxon>
        <taxon>Anguillidae</taxon>
        <taxon>Anguilla</taxon>
    </lineage>
</organism>
<reference evidence="2" key="1">
    <citation type="submission" date="2014-11" db="EMBL/GenBank/DDBJ databases">
        <authorList>
            <person name="Amaro Gonzalez C."/>
        </authorList>
    </citation>
    <scope>NUCLEOTIDE SEQUENCE</scope>
</reference>
<dbReference type="EMBL" id="GBXM01020436">
    <property type="protein sequence ID" value="JAH88141.1"/>
    <property type="molecule type" value="Transcribed_RNA"/>
</dbReference>
<dbReference type="AlphaFoldDB" id="A0A0E9WCV2"/>
<feature type="region of interest" description="Disordered" evidence="1">
    <location>
        <begin position="1"/>
        <end position="20"/>
    </location>
</feature>
<protein>
    <submittedName>
        <fullName evidence="2">Uncharacterized protein</fullName>
    </submittedName>
</protein>
<evidence type="ECO:0000256" key="1">
    <source>
        <dbReference type="SAM" id="MobiDB-lite"/>
    </source>
</evidence>